<feature type="region of interest" description="Disordered" evidence="1">
    <location>
        <begin position="1"/>
        <end position="252"/>
    </location>
</feature>
<name>A0A6A6AJT0_9PLEO</name>
<gene>
    <name evidence="2" type="ORF">P153DRAFT_285091</name>
</gene>
<feature type="compositionally biased region" description="Basic and acidic residues" evidence="1">
    <location>
        <begin position="143"/>
        <end position="155"/>
    </location>
</feature>
<feature type="compositionally biased region" description="Low complexity" evidence="1">
    <location>
        <begin position="34"/>
        <end position="46"/>
    </location>
</feature>
<feature type="compositionally biased region" description="Polar residues" evidence="1">
    <location>
        <begin position="1"/>
        <end position="11"/>
    </location>
</feature>
<feature type="compositionally biased region" description="Polar residues" evidence="1">
    <location>
        <begin position="93"/>
        <end position="110"/>
    </location>
</feature>
<evidence type="ECO:0000313" key="3">
    <source>
        <dbReference type="Proteomes" id="UP000799771"/>
    </source>
</evidence>
<dbReference type="OrthoDB" id="5429993at2759"/>
<feature type="compositionally biased region" description="Low complexity" evidence="1">
    <location>
        <begin position="126"/>
        <end position="136"/>
    </location>
</feature>
<evidence type="ECO:0000256" key="1">
    <source>
        <dbReference type="SAM" id="MobiDB-lite"/>
    </source>
</evidence>
<dbReference type="EMBL" id="ML977501">
    <property type="protein sequence ID" value="KAF2132209.1"/>
    <property type="molecule type" value="Genomic_DNA"/>
</dbReference>
<sequence>MPVSAPTTSLSLRGHTSDVEKSKRRSLLPQPGQSKYSSRSSDSTTTVVPESNVQTAIPGRLRPRSLYQSTPSERAGHGDKQPTTRSMRPPSLVNKSSESQPVGLNRTQSLRRPGVAVKSSQPPAATSHSRTRSTSTVPAPRTDATRPRTYAERPKSLMTAPNFSSKTNGASTDVAPAVTRTSARLAGLTRSASTKAGPSSVAGAGTISKSEDRRREPANEEPRKTARPAFSTLQQHFTPRKTGKAPTSTFLHPAPAPGPQTLPPEIVSLQSELLQLHLLHESCAQISKSWELSAKRCLHNKFEEVASMYQAMLEYERAGQEQNNLRALLEWSAATSSAGLPAHMQSLSGPLHDLPSLVAPGGRLHRLAADFEHWLSWVQDVRSARKSPLGSPNASVSLAGLGDEWTAEAAALARKLTSFARDLEGLMTPPPAPGSSIACIVLACSELLDGLLDELQTMQKIEAQVVGREKNWVEQRLQGIARGVGAEFLVGGDVDVVTWRT</sequence>
<feature type="compositionally biased region" description="Basic and acidic residues" evidence="1">
    <location>
        <begin position="209"/>
        <end position="224"/>
    </location>
</feature>
<dbReference type="GeneID" id="54403803"/>
<proteinExistence type="predicted"/>
<organism evidence="2 3">
    <name type="scientific">Dothidotthia symphoricarpi CBS 119687</name>
    <dbReference type="NCBI Taxonomy" id="1392245"/>
    <lineage>
        <taxon>Eukaryota</taxon>
        <taxon>Fungi</taxon>
        <taxon>Dikarya</taxon>
        <taxon>Ascomycota</taxon>
        <taxon>Pezizomycotina</taxon>
        <taxon>Dothideomycetes</taxon>
        <taxon>Pleosporomycetidae</taxon>
        <taxon>Pleosporales</taxon>
        <taxon>Dothidotthiaceae</taxon>
        <taxon>Dothidotthia</taxon>
    </lineage>
</organism>
<feature type="compositionally biased region" description="Polar residues" evidence="1">
    <location>
        <begin position="159"/>
        <end position="171"/>
    </location>
</feature>
<dbReference type="Proteomes" id="UP000799771">
    <property type="component" value="Unassembled WGS sequence"/>
</dbReference>
<keyword evidence="3" id="KW-1185">Reference proteome</keyword>
<dbReference type="AlphaFoldDB" id="A0A6A6AJT0"/>
<dbReference type="RefSeq" id="XP_033526596.1">
    <property type="nucleotide sequence ID" value="XM_033663371.1"/>
</dbReference>
<reference evidence="2" key="1">
    <citation type="journal article" date="2020" name="Stud. Mycol.">
        <title>101 Dothideomycetes genomes: a test case for predicting lifestyles and emergence of pathogens.</title>
        <authorList>
            <person name="Haridas S."/>
            <person name="Albert R."/>
            <person name="Binder M."/>
            <person name="Bloem J."/>
            <person name="Labutti K."/>
            <person name="Salamov A."/>
            <person name="Andreopoulos B."/>
            <person name="Baker S."/>
            <person name="Barry K."/>
            <person name="Bills G."/>
            <person name="Bluhm B."/>
            <person name="Cannon C."/>
            <person name="Castanera R."/>
            <person name="Culley D."/>
            <person name="Daum C."/>
            <person name="Ezra D."/>
            <person name="Gonzalez J."/>
            <person name="Henrissat B."/>
            <person name="Kuo A."/>
            <person name="Liang C."/>
            <person name="Lipzen A."/>
            <person name="Lutzoni F."/>
            <person name="Magnuson J."/>
            <person name="Mondo S."/>
            <person name="Nolan M."/>
            <person name="Ohm R."/>
            <person name="Pangilinan J."/>
            <person name="Park H.-J."/>
            <person name="Ramirez L."/>
            <person name="Alfaro M."/>
            <person name="Sun H."/>
            <person name="Tritt A."/>
            <person name="Yoshinaga Y."/>
            <person name="Zwiers L.-H."/>
            <person name="Turgeon B."/>
            <person name="Goodwin S."/>
            <person name="Spatafora J."/>
            <person name="Crous P."/>
            <person name="Grigoriev I."/>
        </authorList>
    </citation>
    <scope>NUCLEOTIDE SEQUENCE</scope>
    <source>
        <strain evidence="2">CBS 119687</strain>
    </source>
</reference>
<protein>
    <submittedName>
        <fullName evidence="2">Uncharacterized protein</fullName>
    </submittedName>
</protein>
<accession>A0A6A6AJT0</accession>
<evidence type="ECO:0000313" key="2">
    <source>
        <dbReference type="EMBL" id="KAF2132209.1"/>
    </source>
</evidence>